<dbReference type="PANTHER" id="PTHR42703:SF1">
    <property type="entry name" value="NA(+)_H(+) ANTIPORTER SUBUNIT D1"/>
    <property type="match status" value="1"/>
</dbReference>
<organism evidence="10 11">
    <name type="scientific">Leucobacter tardus</name>
    <dbReference type="NCBI Taxonomy" id="501483"/>
    <lineage>
        <taxon>Bacteria</taxon>
        <taxon>Bacillati</taxon>
        <taxon>Actinomycetota</taxon>
        <taxon>Actinomycetes</taxon>
        <taxon>Micrococcales</taxon>
        <taxon>Microbacteriaceae</taxon>
        <taxon>Leucobacter</taxon>
    </lineage>
</organism>
<dbReference type="InterPro" id="IPR003918">
    <property type="entry name" value="NADH_UbQ_OxRdtase"/>
</dbReference>
<keyword evidence="4 7" id="KW-0812">Transmembrane</keyword>
<feature type="transmembrane region" description="Helical" evidence="8">
    <location>
        <begin position="371"/>
        <end position="392"/>
    </location>
</feature>
<feature type="transmembrane region" description="Helical" evidence="8">
    <location>
        <begin position="31"/>
        <end position="54"/>
    </location>
</feature>
<accession>A0A939QDA0</accession>
<evidence type="ECO:0000256" key="5">
    <source>
        <dbReference type="ARBA" id="ARBA00022989"/>
    </source>
</evidence>
<sequence length="491" mass="49594">MIAASILPALVLVPLAGAGVVALVPPSRRRWVGWACAAVTAATAIALAFALAVADGAGSEIALGGWEAPLGITLRADGVSLVFLLLTAVIGFAVSTVALASDAMSGGPRFWPLWLGLWSGLNGVFVSGDLFNMFVMLELVTLAAVALVGLGGRGSAGAALRYLFVGVVGSLLFLLAVALVYAETGVLDLLLATETMSSGMVLIAVLALTLIGMGAKMALFPLHSWLPVAHPAAPAAVSAALSALVVKAAVFVLWRVWFALKDDSAAVVVLGAAAAVAGAVAVIWGSVMALRARRLKRIIAYSTVAQVGYFAMVLDLASDGTGLGDGSGQGWAGGVTLVLAHGLAKAAMFLAAGNLAIAYGSDRLSDLRGAVSRMPGTVAALAVAGVSLAALPPTFGFVAKWQLLVSAIDRGAWWWAAVLAVGGLLAFGYTAAMIRATFNARGEEAPAPQQRTPVTLTVVPLTLAIASVVLGIFSSGLIGLIGQYSMIGGGA</sequence>
<evidence type="ECO:0000256" key="6">
    <source>
        <dbReference type="ARBA" id="ARBA00023136"/>
    </source>
</evidence>
<comment type="subcellular location">
    <subcellularLocation>
        <location evidence="1">Cell membrane</location>
        <topology evidence="1">Multi-pass membrane protein</topology>
    </subcellularLocation>
    <subcellularLocation>
        <location evidence="7">Membrane</location>
        <topology evidence="7">Multi-pass membrane protein</topology>
    </subcellularLocation>
</comment>
<name>A0A939QDA0_9MICO</name>
<feature type="transmembrane region" description="Helical" evidence="8">
    <location>
        <begin position="201"/>
        <end position="220"/>
    </location>
</feature>
<dbReference type="Pfam" id="PF00361">
    <property type="entry name" value="Proton_antipo_M"/>
    <property type="match status" value="1"/>
</dbReference>
<dbReference type="InterPro" id="IPR050586">
    <property type="entry name" value="CPA3_Na-H_Antiporter_D"/>
</dbReference>
<feature type="transmembrane region" description="Helical" evidence="8">
    <location>
        <begin position="111"/>
        <end position="127"/>
    </location>
</feature>
<comment type="similarity">
    <text evidence="2">Belongs to the CPA3 antiporters (TC 2.A.63) subunit D family.</text>
</comment>
<keyword evidence="5 8" id="KW-1133">Transmembrane helix</keyword>
<feature type="domain" description="NADH:quinone oxidoreductase/Mrp antiporter transmembrane" evidence="9">
    <location>
        <begin position="127"/>
        <end position="422"/>
    </location>
</feature>
<evidence type="ECO:0000259" key="9">
    <source>
        <dbReference type="Pfam" id="PF00361"/>
    </source>
</evidence>
<dbReference type="GO" id="GO:0042773">
    <property type="term" value="P:ATP synthesis coupled electron transport"/>
    <property type="evidence" value="ECO:0007669"/>
    <property type="project" value="InterPro"/>
</dbReference>
<feature type="transmembrane region" description="Helical" evidence="8">
    <location>
        <begin position="133"/>
        <end position="150"/>
    </location>
</feature>
<dbReference type="PRINTS" id="PR01437">
    <property type="entry name" value="NUOXDRDTASE4"/>
</dbReference>
<evidence type="ECO:0000313" key="11">
    <source>
        <dbReference type="Proteomes" id="UP000668403"/>
    </source>
</evidence>
<keyword evidence="6 8" id="KW-0472">Membrane</keyword>
<feature type="transmembrane region" description="Helical" evidence="8">
    <location>
        <begin position="412"/>
        <end position="434"/>
    </location>
</feature>
<evidence type="ECO:0000256" key="8">
    <source>
        <dbReference type="SAM" id="Phobius"/>
    </source>
</evidence>
<dbReference type="RefSeq" id="WP_208238082.1">
    <property type="nucleotide sequence ID" value="NZ_BAAAQU010000001.1"/>
</dbReference>
<dbReference type="GO" id="GO:0005886">
    <property type="term" value="C:plasma membrane"/>
    <property type="evidence" value="ECO:0007669"/>
    <property type="project" value="UniProtKB-SubCell"/>
</dbReference>
<feature type="transmembrane region" description="Helical" evidence="8">
    <location>
        <begin position="232"/>
        <end position="254"/>
    </location>
</feature>
<evidence type="ECO:0000256" key="2">
    <source>
        <dbReference type="ARBA" id="ARBA00005346"/>
    </source>
</evidence>
<dbReference type="EMBL" id="JAGFBF010000004">
    <property type="protein sequence ID" value="MBO2989686.1"/>
    <property type="molecule type" value="Genomic_DNA"/>
</dbReference>
<proteinExistence type="inferred from homology"/>
<keyword evidence="3" id="KW-1003">Cell membrane</keyword>
<feature type="transmembrane region" description="Helical" evidence="8">
    <location>
        <begin position="337"/>
        <end position="359"/>
    </location>
</feature>
<evidence type="ECO:0000256" key="4">
    <source>
        <dbReference type="ARBA" id="ARBA00022692"/>
    </source>
</evidence>
<gene>
    <name evidence="10" type="ORF">J4H85_06715</name>
</gene>
<feature type="transmembrane region" description="Helical" evidence="8">
    <location>
        <begin position="162"/>
        <end position="181"/>
    </location>
</feature>
<feature type="transmembrane region" description="Helical" evidence="8">
    <location>
        <begin position="266"/>
        <end position="286"/>
    </location>
</feature>
<dbReference type="InterPro" id="IPR001750">
    <property type="entry name" value="ND/Mrp_TM"/>
</dbReference>
<dbReference type="Proteomes" id="UP000668403">
    <property type="component" value="Unassembled WGS sequence"/>
</dbReference>
<feature type="transmembrane region" description="Helical" evidence="8">
    <location>
        <begin position="6"/>
        <end position="24"/>
    </location>
</feature>
<keyword evidence="11" id="KW-1185">Reference proteome</keyword>
<evidence type="ECO:0000313" key="10">
    <source>
        <dbReference type="EMBL" id="MBO2989686.1"/>
    </source>
</evidence>
<evidence type="ECO:0000256" key="3">
    <source>
        <dbReference type="ARBA" id="ARBA00022475"/>
    </source>
</evidence>
<feature type="transmembrane region" description="Helical" evidence="8">
    <location>
        <begin position="79"/>
        <end position="99"/>
    </location>
</feature>
<protein>
    <recommendedName>
        <fullName evidence="9">NADH:quinone oxidoreductase/Mrp antiporter transmembrane domain-containing protein</fullName>
    </recommendedName>
</protein>
<evidence type="ECO:0000256" key="7">
    <source>
        <dbReference type="RuleBase" id="RU000320"/>
    </source>
</evidence>
<reference evidence="10" key="1">
    <citation type="submission" date="2021-03" db="EMBL/GenBank/DDBJ databases">
        <title>Leucobacter chromiisoli sp. nov., isolated from chromium-containing soil of chemical plant.</title>
        <authorList>
            <person name="Xu Z."/>
        </authorList>
    </citation>
    <scope>NUCLEOTIDE SEQUENCE</scope>
    <source>
        <strain evidence="10">K 70/01</strain>
    </source>
</reference>
<feature type="transmembrane region" description="Helical" evidence="8">
    <location>
        <begin position="298"/>
        <end position="317"/>
    </location>
</feature>
<dbReference type="PANTHER" id="PTHR42703">
    <property type="entry name" value="NADH DEHYDROGENASE"/>
    <property type="match status" value="1"/>
</dbReference>
<dbReference type="AlphaFoldDB" id="A0A939QDA0"/>
<feature type="transmembrane region" description="Helical" evidence="8">
    <location>
        <begin position="454"/>
        <end position="481"/>
    </location>
</feature>
<dbReference type="GO" id="GO:0008137">
    <property type="term" value="F:NADH dehydrogenase (ubiquinone) activity"/>
    <property type="evidence" value="ECO:0007669"/>
    <property type="project" value="InterPro"/>
</dbReference>
<comment type="caution">
    <text evidence="10">The sequence shown here is derived from an EMBL/GenBank/DDBJ whole genome shotgun (WGS) entry which is preliminary data.</text>
</comment>
<evidence type="ECO:0000256" key="1">
    <source>
        <dbReference type="ARBA" id="ARBA00004651"/>
    </source>
</evidence>